<reference evidence="2" key="2">
    <citation type="submission" date="2015-06" db="UniProtKB">
        <authorList>
            <consortium name="EnsemblMetazoa"/>
        </authorList>
    </citation>
    <scope>IDENTIFICATION</scope>
</reference>
<evidence type="ECO:0000313" key="3">
    <source>
        <dbReference type="Proteomes" id="UP000015104"/>
    </source>
</evidence>
<proteinExistence type="predicted"/>
<evidence type="ECO:0000256" key="1">
    <source>
        <dbReference type="SAM" id="MobiDB-lite"/>
    </source>
</evidence>
<feature type="compositionally biased region" description="Polar residues" evidence="1">
    <location>
        <begin position="128"/>
        <end position="141"/>
    </location>
</feature>
<dbReference type="HOGENOM" id="CLU_1827770_0_0_1"/>
<feature type="region of interest" description="Disordered" evidence="1">
    <location>
        <begin position="116"/>
        <end position="141"/>
    </location>
</feature>
<organism evidence="2 3">
    <name type="scientific">Tetranychus urticae</name>
    <name type="common">Two-spotted spider mite</name>
    <dbReference type="NCBI Taxonomy" id="32264"/>
    <lineage>
        <taxon>Eukaryota</taxon>
        <taxon>Metazoa</taxon>
        <taxon>Ecdysozoa</taxon>
        <taxon>Arthropoda</taxon>
        <taxon>Chelicerata</taxon>
        <taxon>Arachnida</taxon>
        <taxon>Acari</taxon>
        <taxon>Acariformes</taxon>
        <taxon>Trombidiformes</taxon>
        <taxon>Prostigmata</taxon>
        <taxon>Eleutherengona</taxon>
        <taxon>Raphignathae</taxon>
        <taxon>Tetranychoidea</taxon>
        <taxon>Tetranychidae</taxon>
        <taxon>Tetranychus</taxon>
    </lineage>
</organism>
<protein>
    <submittedName>
        <fullName evidence="2">Uncharacterized protein</fullName>
    </submittedName>
</protein>
<evidence type="ECO:0000313" key="2">
    <source>
        <dbReference type="EnsemblMetazoa" id="tetur05g08710.1"/>
    </source>
</evidence>
<feature type="region of interest" description="Disordered" evidence="1">
    <location>
        <begin position="78"/>
        <end position="103"/>
    </location>
</feature>
<name>T1K659_TETUR</name>
<dbReference type="AlphaFoldDB" id="T1K659"/>
<dbReference type="EnsemblMetazoa" id="tetur05g08710.1">
    <property type="protein sequence ID" value="tetur05g08710.1"/>
    <property type="gene ID" value="tetur05g08710"/>
</dbReference>
<reference evidence="3" key="1">
    <citation type="submission" date="2011-08" db="EMBL/GenBank/DDBJ databases">
        <authorList>
            <person name="Rombauts S."/>
        </authorList>
    </citation>
    <scope>NUCLEOTIDE SEQUENCE</scope>
    <source>
        <strain evidence="3">London</strain>
    </source>
</reference>
<dbReference type="EMBL" id="CAEY01001592">
    <property type="status" value="NOT_ANNOTATED_CDS"/>
    <property type="molecule type" value="Genomic_DNA"/>
</dbReference>
<keyword evidence="3" id="KW-1185">Reference proteome</keyword>
<dbReference type="Proteomes" id="UP000015104">
    <property type="component" value="Unassembled WGS sequence"/>
</dbReference>
<accession>T1K659</accession>
<sequence length="141" mass="15034">MVDDACTDTLVKYCKSKNIVFKVYPTCFKNGEPVANPTAIRRKKIPRKLNDNVISDHETSTSCSEGSDDEAYIKAIKSGSNLDKNKSKGSIPPSIPPSVPSSVPLSLPPIPIAAPPTFTPISTPTVTQIPETPSTPGQAQI</sequence>